<dbReference type="WBParaSite" id="PS1159_v2.g14550.t1">
    <property type="protein sequence ID" value="PS1159_v2.g14550.t1"/>
    <property type="gene ID" value="PS1159_v2.g14550"/>
</dbReference>
<evidence type="ECO:0000313" key="2">
    <source>
        <dbReference type="WBParaSite" id="PS1159_v2.g14550.t1"/>
    </source>
</evidence>
<name>A0AC35F7C5_9BILA</name>
<sequence>MANSMALKGGFIILVIIAFLITLVSIFTPGWRVTNNSGSDQRIGLVTTDCGNQQGQIMQQGCQQASDRHFFNNFFVNLFVYCLYHSGKRVWLWNRQGYEKWTLALLILSAIIQIIAIICAIATMKSETKIFILAPIMAIIAIILIVIAIIIYGSKLNDSQNNMNNQFYLPGQPQPPPQNYQYSLNGNYSLGYSFWLAIVAGIFLVVSAILGIIAALMGGSSGSGNGGYHRETVVTRNQRIRSSIPA</sequence>
<accession>A0AC35F7C5</accession>
<proteinExistence type="predicted"/>
<reference evidence="2" key="1">
    <citation type="submission" date="2022-11" db="UniProtKB">
        <authorList>
            <consortium name="WormBaseParasite"/>
        </authorList>
    </citation>
    <scope>IDENTIFICATION</scope>
</reference>
<protein>
    <submittedName>
        <fullName evidence="2">Uncharacterized protein</fullName>
    </submittedName>
</protein>
<organism evidence="1 2">
    <name type="scientific">Panagrolaimus sp. PS1159</name>
    <dbReference type="NCBI Taxonomy" id="55785"/>
    <lineage>
        <taxon>Eukaryota</taxon>
        <taxon>Metazoa</taxon>
        <taxon>Ecdysozoa</taxon>
        <taxon>Nematoda</taxon>
        <taxon>Chromadorea</taxon>
        <taxon>Rhabditida</taxon>
        <taxon>Tylenchina</taxon>
        <taxon>Panagrolaimomorpha</taxon>
        <taxon>Panagrolaimoidea</taxon>
        <taxon>Panagrolaimidae</taxon>
        <taxon>Panagrolaimus</taxon>
    </lineage>
</organism>
<dbReference type="Proteomes" id="UP000887580">
    <property type="component" value="Unplaced"/>
</dbReference>
<evidence type="ECO:0000313" key="1">
    <source>
        <dbReference type="Proteomes" id="UP000887580"/>
    </source>
</evidence>